<feature type="transmembrane region" description="Helical" evidence="8">
    <location>
        <begin position="25"/>
        <end position="44"/>
    </location>
</feature>
<evidence type="ECO:0000313" key="9">
    <source>
        <dbReference type="EMBL" id="PKD79654.1"/>
    </source>
</evidence>
<dbReference type="AlphaFoldDB" id="A0AAP8HUP2"/>
<gene>
    <name evidence="9" type="ORF">CWS33_27940</name>
</gene>
<protein>
    <submittedName>
        <fullName evidence="9">HAAAP family serine/threonine permease</fullName>
    </submittedName>
</protein>
<name>A0AAP8HUP2_ECOLX</name>
<comment type="subcellular location">
    <subcellularLocation>
        <location evidence="1">Cell inner membrane</location>
        <topology evidence="1">Multi-pass membrane protein</topology>
    </subcellularLocation>
</comment>
<dbReference type="Proteomes" id="UP000233549">
    <property type="component" value="Unassembled WGS sequence"/>
</dbReference>
<reference evidence="9 10" key="1">
    <citation type="submission" date="2017-12" db="EMBL/GenBank/DDBJ databases">
        <title>Rapid rising of carbapenem-resistant Enterobacteriaceae(CRE) and emergence of colistin resistance genemcr-1 in CRE in the hospital of Henan, China.</title>
        <authorList>
            <person name="Sun Q."/>
            <person name="Zhang R."/>
            <person name="Li Y."/>
            <person name="Shen Y."/>
            <person name="Zhang Y."/>
            <person name="Yang J."/>
            <person name="Shu L."/>
            <person name="Zhou H."/>
            <person name="Wang Y."/>
            <person name="Wang B."/>
            <person name="Shen Z."/>
        </authorList>
    </citation>
    <scope>NUCLEOTIDE SEQUENCE [LARGE SCALE GENOMIC DNA]</scope>
    <source>
        <strain evidence="9 10">3512</strain>
    </source>
</reference>
<evidence type="ECO:0000256" key="4">
    <source>
        <dbReference type="ARBA" id="ARBA00022519"/>
    </source>
</evidence>
<keyword evidence="2" id="KW-0813">Transport</keyword>
<dbReference type="GO" id="GO:0005886">
    <property type="term" value="C:plasma membrane"/>
    <property type="evidence" value="ECO:0007669"/>
    <property type="project" value="UniProtKB-SubCell"/>
</dbReference>
<evidence type="ECO:0000256" key="3">
    <source>
        <dbReference type="ARBA" id="ARBA00022475"/>
    </source>
</evidence>
<feature type="transmembrane region" description="Helical" evidence="8">
    <location>
        <begin position="83"/>
        <end position="104"/>
    </location>
</feature>
<dbReference type="EMBL" id="PITP01000184">
    <property type="protein sequence ID" value="PKD79654.1"/>
    <property type="molecule type" value="Genomic_DNA"/>
</dbReference>
<evidence type="ECO:0000256" key="6">
    <source>
        <dbReference type="ARBA" id="ARBA00022989"/>
    </source>
</evidence>
<feature type="transmembrane region" description="Helical" evidence="8">
    <location>
        <begin position="50"/>
        <end position="71"/>
    </location>
</feature>
<proteinExistence type="predicted"/>
<evidence type="ECO:0000313" key="10">
    <source>
        <dbReference type="Proteomes" id="UP000233549"/>
    </source>
</evidence>
<evidence type="ECO:0000256" key="7">
    <source>
        <dbReference type="ARBA" id="ARBA00023136"/>
    </source>
</evidence>
<keyword evidence="6 8" id="KW-1133">Transmembrane helix</keyword>
<keyword evidence="5 8" id="KW-0812">Transmembrane</keyword>
<accession>A0AAP8HUP2</accession>
<evidence type="ECO:0000256" key="8">
    <source>
        <dbReference type="SAM" id="Phobius"/>
    </source>
</evidence>
<dbReference type="GO" id="GO:0003333">
    <property type="term" value="P:amino acid transmembrane transport"/>
    <property type="evidence" value="ECO:0007669"/>
    <property type="project" value="InterPro"/>
</dbReference>
<feature type="non-terminal residue" evidence="9">
    <location>
        <position position="1"/>
    </location>
</feature>
<sequence length="105" mass="11146">GVTEGATSLIDGVTRAVGKPLSSRMTHRISAVALILLTWAATVWNPSALHIIETISGPLIAAILFILPMYAVRAVPAMRQYRAASNVFVLVMGLIALSALIYGLM</sequence>
<dbReference type="InterPro" id="IPR018227">
    <property type="entry name" value="Amino_acid_transport_2"/>
</dbReference>
<keyword evidence="3" id="KW-1003">Cell membrane</keyword>
<evidence type="ECO:0000256" key="1">
    <source>
        <dbReference type="ARBA" id="ARBA00004429"/>
    </source>
</evidence>
<organism evidence="9 10">
    <name type="scientific">Escherichia coli</name>
    <dbReference type="NCBI Taxonomy" id="562"/>
    <lineage>
        <taxon>Bacteria</taxon>
        <taxon>Pseudomonadati</taxon>
        <taxon>Pseudomonadota</taxon>
        <taxon>Gammaproteobacteria</taxon>
        <taxon>Enterobacterales</taxon>
        <taxon>Enterobacteriaceae</taxon>
        <taxon>Escherichia</taxon>
    </lineage>
</organism>
<evidence type="ECO:0000256" key="5">
    <source>
        <dbReference type="ARBA" id="ARBA00022692"/>
    </source>
</evidence>
<dbReference type="PANTHER" id="PTHR35334">
    <property type="entry name" value="SERINE TRANSPORTER"/>
    <property type="match status" value="1"/>
</dbReference>
<comment type="caution">
    <text evidence="9">The sequence shown here is derived from an EMBL/GenBank/DDBJ whole genome shotgun (WGS) entry which is preliminary data.</text>
</comment>
<keyword evidence="4" id="KW-0997">Cell inner membrane</keyword>
<evidence type="ECO:0000256" key="2">
    <source>
        <dbReference type="ARBA" id="ARBA00022448"/>
    </source>
</evidence>
<dbReference type="PANTHER" id="PTHR35334:SF2">
    <property type="entry name" value="SERINE TRANSPORTER SDAC"/>
    <property type="match status" value="1"/>
</dbReference>
<keyword evidence="7 8" id="KW-0472">Membrane</keyword>